<gene>
    <name evidence="1" type="ORF">PMZ80_001757</name>
</gene>
<evidence type="ECO:0000313" key="1">
    <source>
        <dbReference type="EMBL" id="KAK5947604.1"/>
    </source>
</evidence>
<dbReference type="GeneID" id="89995206"/>
<evidence type="ECO:0008006" key="3">
    <source>
        <dbReference type="Google" id="ProtNLM"/>
    </source>
</evidence>
<protein>
    <recommendedName>
        <fullName evidence="3">BTB domain-containing protein</fullName>
    </recommendedName>
</protein>
<proteinExistence type="predicted"/>
<organism evidence="1 2">
    <name type="scientific">Knufia obscura</name>
    <dbReference type="NCBI Taxonomy" id="1635080"/>
    <lineage>
        <taxon>Eukaryota</taxon>
        <taxon>Fungi</taxon>
        <taxon>Dikarya</taxon>
        <taxon>Ascomycota</taxon>
        <taxon>Pezizomycotina</taxon>
        <taxon>Eurotiomycetes</taxon>
        <taxon>Chaetothyriomycetidae</taxon>
        <taxon>Chaetothyriales</taxon>
        <taxon>Trichomeriaceae</taxon>
        <taxon>Knufia</taxon>
    </lineage>
</organism>
<dbReference type="RefSeq" id="XP_064735694.1">
    <property type="nucleotide sequence ID" value="XM_064870197.1"/>
</dbReference>
<dbReference type="Proteomes" id="UP001334248">
    <property type="component" value="Unassembled WGS sequence"/>
</dbReference>
<dbReference type="Gene3D" id="3.30.710.10">
    <property type="entry name" value="Potassium Channel Kv1.1, Chain A"/>
    <property type="match status" value="1"/>
</dbReference>
<keyword evidence="2" id="KW-1185">Reference proteome</keyword>
<name>A0ABR0S5G9_9EURO</name>
<dbReference type="EMBL" id="JAVHJV010000001">
    <property type="protein sequence ID" value="KAK5947604.1"/>
    <property type="molecule type" value="Genomic_DNA"/>
</dbReference>
<evidence type="ECO:0000313" key="2">
    <source>
        <dbReference type="Proteomes" id="UP001334248"/>
    </source>
</evidence>
<dbReference type="InterPro" id="IPR011333">
    <property type="entry name" value="SKP1/BTB/POZ_sf"/>
</dbReference>
<sequence length="260" mass="29300">MFGESGYFKRLLTGDNREIREAKVDFEDIPACLIGRAILFCYTDTYPTTVEFSKLATGVTDAFGEAASNNFISAELAVRLYELGDRLDIEPLKHEARVEFLKAWCNEDMNQHSGLTAEEADLSGSECKASTVFKNLVELIHATTPSHDRGLRDIVLRTMKWHIMLGRNLEEPGMFIQQLLEENHDVALDIAKYTITRSIYQCSACQEKNRYVKIACSCAKRQVWCKEAACIAARQAASFCVYCCQTGTFSPYGIDKEVPF</sequence>
<dbReference type="SUPFAM" id="SSF54695">
    <property type="entry name" value="POZ domain"/>
    <property type="match status" value="1"/>
</dbReference>
<dbReference type="PANTHER" id="PTHR47843:SF5">
    <property type="entry name" value="BTB_POZ DOMAIN PROTEIN"/>
    <property type="match status" value="1"/>
</dbReference>
<accession>A0ABR0S5G9</accession>
<reference evidence="1 2" key="1">
    <citation type="journal article" date="2023" name="Res Sq">
        <title>Genomic and morphological characterization of Knufia obscura isolated from the Mars 2020 spacecraft assembly facility.</title>
        <authorList>
            <person name="Chander A.M."/>
            <person name="Teixeira M.M."/>
            <person name="Singh N.K."/>
            <person name="Williams M.P."/>
            <person name="Parker C.W."/>
            <person name="Leo P."/>
            <person name="Stajich J.E."/>
            <person name="Torok T."/>
            <person name="Tighe S."/>
            <person name="Mason C.E."/>
            <person name="Venkateswaran K."/>
        </authorList>
    </citation>
    <scope>NUCLEOTIDE SEQUENCE [LARGE SCALE GENOMIC DNA]</scope>
    <source>
        <strain evidence="1 2">CCFEE 5817</strain>
    </source>
</reference>
<dbReference type="PANTHER" id="PTHR47843">
    <property type="entry name" value="BTB DOMAIN-CONTAINING PROTEIN-RELATED"/>
    <property type="match status" value="1"/>
</dbReference>
<dbReference type="CDD" id="cd18186">
    <property type="entry name" value="BTB_POZ_ZBTB_KLHL-like"/>
    <property type="match status" value="1"/>
</dbReference>
<comment type="caution">
    <text evidence="1">The sequence shown here is derived from an EMBL/GenBank/DDBJ whole genome shotgun (WGS) entry which is preliminary data.</text>
</comment>